<evidence type="ECO:0000259" key="1">
    <source>
        <dbReference type="Pfam" id="PF13503"/>
    </source>
</evidence>
<keyword evidence="3" id="KW-1185">Reference proteome</keyword>
<accession>A0A2K9AVB9</accession>
<organism evidence="2 3">
    <name type="scientific">Kangiella profundi</name>
    <dbReference type="NCBI Taxonomy" id="1561924"/>
    <lineage>
        <taxon>Bacteria</taxon>
        <taxon>Pseudomonadati</taxon>
        <taxon>Pseudomonadota</taxon>
        <taxon>Gammaproteobacteria</taxon>
        <taxon>Kangiellales</taxon>
        <taxon>Kangiellaceae</taxon>
        <taxon>Kangiella</taxon>
    </lineage>
</organism>
<protein>
    <recommendedName>
        <fullName evidence="1">DUF4123 domain-containing protein</fullName>
    </recommendedName>
</protein>
<evidence type="ECO:0000313" key="3">
    <source>
        <dbReference type="Proteomes" id="UP000232693"/>
    </source>
</evidence>
<proteinExistence type="predicted"/>
<dbReference type="EMBL" id="CP025120">
    <property type="protein sequence ID" value="AUD77839.1"/>
    <property type="molecule type" value="Genomic_DNA"/>
</dbReference>
<dbReference type="AlphaFoldDB" id="A0A2K9AVB9"/>
<name>A0A2K9AVB9_9GAMM</name>
<sequence length="175" mass="19984">MLSKQIVCKHSLSRAGLKEQLEKASLGIKNYAIIDAAKNETLFSYIKGRKDSYTSLFVKDSRQELKTVAPYLLELEAEDANWIIDDIIDKDLGFVIGSETCHQDWVNKLSEWIYQKDEKGKVSLFRHYDPVVLRQLIENEGSGSDSIVTEIYPDSVIVMKASNEKYTKWTIGSKE</sequence>
<dbReference type="OrthoDB" id="6878614at2"/>
<dbReference type="InterPro" id="IPR025391">
    <property type="entry name" value="DUF4123"/>
</dbReference>
<reference evidence="2 3" key="1">
    <citation type="submission" date="2017-12" db="EMBL/GenBank/DDBJ databases">
        <title>Kangiella profundi FT102 completed genome.</title>
        <authorList>
            <person name="Xu J."/>
            <person name="Wang J."/>
            <person name="Lu Y."/>
        </authorList>
    </citation>
    <scope>NUCLEOTIDE SEQUENCE [LARGE SCALE GENOMIC DNA]</scope>
    <source>
        <strain evidence="2 3">FT102</strain>
    </source>
</reference>
<dbReference type="RefSeq" id="WP_106645761.1">
    <property type="nucleotide sequence ID" value="NZ_BMGO01000001.1"/>
</dbReference>
<gene>
    <name evidence="2" type="ORF">CW740_00745</name>
</gene>
<dbReference type="KEGG" id="kpd:CW740_00745"/>
<feature type="domain" description="DUF4123" evidence="1">
    <location>
        <begin position="31"/>
        <end position="138"/>
    </location>
</feature>
<evidence type="ECO:0000313" key="2">
    <source>
        <dbReference type="EMBL" id="AUD77839.1"/>
    </source>
</evidence>
<dbReference type="Proteomes" id="UP000232693">
    <property type="component" value="Chromosome"/>
</dbReference>
<dbReference type="Pfam" id="PF13503">
    <property type="entry name" value="DUF4123"/>
    <property type="match status" value="1"/>
</dbReference>